<keyword evidence="3" id="KW-1185">Reference proteome</keyword>
<sequence>MSIKRIKILSITALILVGLITFTLMYIDLSYSKVPDNKLYHKSYVIKDVGNYHAVYTNMMISDTSDQHFELSTYKQGDDLYVYTLAHSTTVDEQERFGKWLLSFYGAEVTYETN</sequence>
<accession>A0A429ZSI9</accession>
<evidence type="ECO:0000313" key="3">
    <source>
        <dbReference type="Proteomes" id="UP000287239"/>
    </source>
</evidence>
<dbReference type="EMBL" id="NGJU01000006">
    <property type="protein sequence ID" value="RST96647.1"/>
    <property type="molecule type" value="Genomic_DNA"/>
</dbReference>
<name>A0A429ZSI9_9ENTE</name>
<keyword evidence="1" id="KW-0472">Membrane</keyword>
<dbReference type="AlphaFoldDB" id="A0A429ZSI9"/>
<keyword evidence="1" id="KW-1133">Transmembrane helix</keyword>
<reference evidence="2 3" key="1">
    <citation type="submission" date="2017-05" db="EMBL/GenBank/DDBJ databases">
        <title>Vagococcus spp. assemblies.</title>
        <authorList>
            <person name="Gulvik C.A."/>
        </authorList>
    </citation>
    <scope>NUCLEOTIDE SEQUENCE [LARGE SCALE GENOMIC DNA]</scope>
    <source>
        <strain evidence="2 3">NCFB 2777</strain>
    </source>
</reference>
<gene>
    <name evidence="2" type="ORF">CBF35_05290</name>
</gene>
<comment type="caution">
    <text evidence="2">The sequence shown here is derived from an EMBL/GenBank/DDBJ whole genome shotgun (WGS) entry which is preliminary data.</text>
</comment>
<proteinExistence type="predicted"/>
<dbReference type="Proteomes" id="UP000287239">
    <property type="component" value="Unassembled WGS sequence"/>
</dbReference>
<keyword evidence="1" id="KW-0812">Transmembrane</keyword>
<evidence type="ECO:0000256" key="1">
    <source>
        <dbReference type="SAM" id="Phobius"/>
    </source>
</evidence>
<feature type="transmembrane region" description="Helical" evidence="1">
    <location>
        <begin position="7"/>
        <end position="27"/>
    </location>
</feature>
<evidence type="ECO:0000313" key="2">
    <source>
        <dbReference type="EMBL" id="RST96647.1"/>
    </source>
</evidence>
<organism evidence="2 3">
    <name type="scientific">Vagococcus salmoninarum</name>
    <dbReference type="NCBI Taxonomy" id="2739"/>
    <lineage>
        <taxon>Bacteria</taxon>
        <taxon>Bacillati</taxon>
        <taxon>Bacillota</taxon>
        <taxon>Bacilli</taxon>
        <taxon>Lactobacillales</taxon>
        <taxon>Enterococcaceae</taxon>
        <taxon>Vagococcus</taxon>
    </lineage>
</organism>
<protein>
    <submittedName>
        <fullName evidence="2">Uncharacterized protein</fullName>
    </submittedName>
</protein>